<evidence type="ECO:0000313" key="1">
    <source>
        <dbReference type="EMBL" id="WAC03167.1"/>
    </source>
</evidence>
<dbReference type="Proteomes" id="UP001164705">
    <property type="component" value="Chromosome"/>
</dbReference>
<dbReference type="InterPro" id="IPR049511">
    <property type="entry name" value="PGH-like_rpt"/>
</dbReference>
<sequence>MNTITALQRFKIKRFSILKTILLCAFIGGVFSCNSLKGIIKDIQETTAPPGLQWGSRRDLTSEQFSAYFQEYKDKGWIIKDVDAYTSGLETKYAMIWEENTDARGWAEWRDLTSEGYHEKWVEYKNMGWRPTDIECYQKGSNTEICWYLGRK</sequence>
<protein>
    <submittedName>
        <fullName evidence="1">Uncharacterized protein</fullName>
    </submittedName>
</protein>
<name>A0A9E8SEV8_9FLAO</name>
<evidence type="ECO:0000313" key="2">
    <source>
        <dbReference type="Proteomes" id="UP001164705"/>
    </source>
</evidence>
<proteinExistence type="predicted"/>
<dbReference type="RefSeq" id="WP_267677741.1">
    <property type="nucleotide sequence ID" value="NZ_CP113088.1"/>
</dbReference>
<organism evidence="1 2">
    <name type="scientific">Lacinutrix neustonica</name>
    <dbReference type="NCBI Taxonomy" id="2980107"/>
    <lineage>
        <taxon>Bacteria</taxon>
        <taxon>Pseudomonadati</taxon>
        <taxon>Bacteroidota</taxon>
        <taxon>Flavobacteriia</taxon>
        <taxon>Flavobacteriales</taxon>
        <taxon>Flavobacteriaceae</taxon>
        <taxon>Lacinutrix</taxon>
    </lineage>
</organism>
<reference evidence="1" key="1">
    <citation type="submission" date="2022-11" db="EMBL/GenBank/DDBJ databases">
        <title>Lacinutrix neustonica HL-RS19T sp. nov., isolated from the surface microlayer sample of brackish Lake Shihwa.</title>
        <authorList>
            <person name="Choi J.Y."/>
            <person name="Hwang C.Y."/>
        </authorList>
    </citation>
    <scope>NUCLEOTIDE SEQUENCE</scope>
    <source>
        <strain evidence="1">HL-RS19</strain>
    </source>
</reference>
<gene>
    <name evidence="1" type="ORF">N7U66_06075</name>
</gene>
<dbReference type="KEGG" id="lnu:N7U66_06075"/>
<dbReference type="Pfam" id="PF17660">
    <property type="entry name" value="BTRD1"/>
    <property type="match status" value="2"/>
</dbReference>
<accession>A0A9E8SEV8</accession>
<dbReference type="AlphaFoldDB" id="A0A9E8SEV8"/>
<keyword evidence="2" id="KW-1185">Reference proteome</keyword>
<dbReference type="EMBL" id="CP113088">
    <property type="protein sequence ID" value="WAC03167.1"/>
    <property type="molecule type" value="Genomic_DNA"/>
</dbReference>